<comment type="similarity">
    <text evidence="2">Belongs to the amino acid-polyamine-organocation (APC) superfamily. Spore germination protein (SGP) (TC 2.A.3.9) family.</text>
</comment>
<keyword evidence="7 8" id="KW-0472">Membrane</keyword>
<evidence type="ECO:0000256" key="7">
    <source>
        <dbReference type="ARBA" id="ARBA00023136"/>
    </source>
</evidence>
<organism evidence="9 10">
    <name type="scientific">Neobacillus driksii</name>
    <dbReference type="NCBI Taxonomy" id="3035913"/>
    <lineage>
        <taxon>Bacteria</taxon>
        <taxon>Bacillati</taxon>
        <taxon>Bacillota</taxon>
        <taxon>Bacilli</taxon>
        <taxon>Bacillales</taxon>
        <taxon>Bacillaceae</taxon>
        <taxon>Neobacillus</taxon>
    </lineage>
</organism>
<keyword evidence="10" id="KW-1185">Reference proteome</keyword>
<feature type="transmembrane region" description="Helical" evidence="8">
    <location>
        <begin position="305"/>
        <end position="325"/>
    </location>
</feature>
<comment type="subcellular location">
    <subcellularLocation>
        <location evidence="1">Membrane</location>
        <topology evidence="1">Multi-pass membrane protein</topology>
    </subcellularLocation>
</comment>
<evidence type="ECO:0000256" key="2">
    <source>
        <dbReference type="ARBA" id="ARBA00007998"/>
    </source>
</evidence>
<dbReference type="RefSeq" id="WP_306073878.1">
    <property type="nucleotide sequence ID" value="NZ_JAROBZ020000001.1"/>
</dbReference>
<dbReference type="Pfam" id="PF03845">
    <property type="entry name" value="Spore_permease"/>
    <property type="match status" value="1"/>
</dbReference>
<protein>
    <submittedName>
        <fullName evidence="9">GerAB/ArcD/ProY family transporter</fullName>
    </submittedName>
</protein>
<feature type="transmembrane region" description="Helical" evidence="8">
    <location>
        <begin position="136"/>
        <end position="154"/>
    </location>
</feature>
<dbReference type="InterPro" id="IPR004761">
    <property type="entry name" value="Spore_GerAB"/>
</dbReference>
<feature type="transmembrane region" description="Helical" evidence="8">
    <location>
        <begin position="264"/>
        <end position="285"/>
    </location>
</feature>
<dbReference type="PANTHER" id="PTHR34975:SF2">
    <property type="entry name" value="SPORE GERMINATION PROTEIN A2"/>
    <property type="match status" value="1"/>
</dbReference>
<sequence length="357" mass="41617">MNRYFLYLVLLNMLTNVIIFVPRFLIEYRFDGMLISIVIAIVAGMALMYADTVIYARFPGQGFPEIIKNRLNKPLRTLILITFAVFWFFAGLLTLLGYIDILHRFINPELSKVLLLAVFLLILCFVIQFPTKKVMYLLEIILYINVPFIAFIFIKAVTSDYLSWDSIFEVGNHFYSMPNISAVAVASYIFSGYANIIIFNRLFKVKIKRINFLVIFGVSLLTLFTSVMIPIGMHGIDSVDEYMYPWIIMVDSIRLPYSPIERALFVFLMLYVNISLISVAVHWHVAFELIKGTFSKKNKVKKNRLVLALFFAFSILAVIRIDYMHPEKFSMYWLVARLFFEVLAVLGFFFFLRRRKA</sequence>
<dbReference type="Proteomes" id="UP001241748">
    <property type="component" value="Unassembled WGS sequence"/>
</dbReference>
<evidence type="ECO:0000313" key="9">
    <source>
        <dbReference type="EMBL" id="MFB3168069.1"/>
    </source>
</evidence>
<reference evidence="9 10" key="1">
    <citation type="submission" date="2024-05" db="EMBL/GenBank/DDBJ databases">
        <authorList>
            <person name="Venkateswaran K."/>
        </authorList>
    </citation>
    <scope>NUCLEOTIDE SEQUENCE [LARGE SCALE GENOMIC DNA]</scope>
    <source>
        <strain evidence="9 10">179-C4-2-HS</strain>
    </source>
</reference>
<evidence type="ECO:0000256" key="8">
    <source>
        <dbReference type="SAM" id="Phobius"/>
    </source>
</evidence>
<dbReference type="EMBL" id="JAROBZ020000001">
    <property type="protein sequence ID" value="MFB3168069.1"/>
    <property type="molecule type" value="Genomic_DNA"/>
</dbReference>
<feature type="transmembrane region" description="Helical" evidence="8">
    <location>
        <begin position="210"/>
        <end position="233"/>
    </location>
</feature>
<keyword evidence="4" id="KW-0309">Germination</keyword>
<evidence type="ECO:0000256" key="5">
    <source>
        <dbReference type="ARBA" id="ARBA00022692"/>
    </source>
</evidence>
<evidence type="ECO:0000256" key="4">
    <source>
        <dbReference type="ARBA" id="ARBA00022544"/>
    </source>
</evidence>
<dbReference type="PANTHER" id="PTHR34975">
    <property type="entry name" value="SPORE GERMINATION PROTEIN A2"/>
    <property type="match status" value="1"/>
</dbReference>
<accession>A0ABV4YUP5</accession>
<evidence type="ECO:0000256" key="1">
    <source>
        <dbReference type="ARBA" id="ARBA00004141"/>
    </source>
</evidence>
<evidence type="ECO:0000256" key="6">
    <source>
        <dbReference type="ARBA" id="ARBA00022989"/>
    </source>
</evidence>
<keyword evidence="6 8" id="KW-1133">Transmembrane helix</keyword>
<feature type="transmembrane region" description="Helical" evidence="8">
    <location>
        <begin position="174"/>
        <end position="198"/>
    </location>
</feature>
<name>A0ABV4YUP5_9BACI</name>
<feature type="transmembrane region" description="Helical" evidence="8">
    <location>
        <begin position="111"/>
        <end position="129"/>
    </location>
</feature>
<feature type="transmembrane region" description="Helical" evidence="8">
    <location>
        <begin position="32"/>
        <end position="56"/>
    </location>
</feature>
<proteinExistence type="inferred from homology"/>
<evidence type="ECO:0000256" key="3">
    <source>
        <dbReference type="ARBA" id="ARBA00022448"/>
    </source>
</evidence>
<evidence type="ECO:0000313" key="10">
    <source>
        <dbReference type="Proteomes" id="UP001241748"/>
    </source>
</evidence>
<feature type="transmembrane region" description="Helical" evidence="8">
    <location>
        <begin position="331"/>
        <end position="352"/>
    </location>
</feature>
<comment type="caution">
    <text evidence="9">The sequence shown here is derived from an EMBL/GenBank/DDBJ whole genome shotgun (WGS) entry which is preliminary data.</text>
</comment>
<gene>
    <name evidence="9" type="ORF">P5G62_013210</name>
</gene>
<feature type="transmembrane region" description="Helical" evidence="8">
    <location>
        <begin position="77"/>
        <end position="99"/>
    </location>
</feature>
<keyword evidence="5 8" id="KW-0812">Transmembrane</keyword>
<keyword evidence="3" id="KW-0813">Transport</keyword>
<feature type="transmembrane region" description="Helical" evidence="8">
    <location>
        <begin position="5"/>
        <end position="26"/>
    </location>
</feature>